<protein>
    <submittedName>
        <fullName evidence="2">Uncharacterized protein</fullName>
    </submittedName>
</protein>
<sequence length="96" mass="10010">MMTDSTVAAWAGASGWPGSRPEPSARAAASAVAAATVRCAARLPGGRRLRDRDTGILSGTEVGALPRPQDSVVTGNRIDVSKWLVVRREPDGDVRA</sequence>
<evidence type="ECO:0000313" key="2">
    <source>
        <dbReference type="EMBL" id="GIG12642.1"/>
    </source>
</evidence>
<name>A0A8J3L154_9ACTN</name>
<evidence type="ECO:0000256" key="1">
    <source>
        <dbReference type="SAM" id="MobiDB-lite"/>
    </source>
</evidence>
<dbReference type="AlphaFoldDB" id="A0A8J3L154"/>
<dbReference type="Proteomes" id="UP000660339">
    <property type="component" value="Unassembled WGS sequence"/>
</dbReference>
<keyword evidence="3" id="KW-1185">Reference proteome</keyword>
<reference evidence="2" key="1">
    <citation type="submission" date="2021-01" db="EMBL/GenBank/DDBJ databases">
        <title>Whole genome shotgun sequence of Catellatospora methionotrophica NBRC 14553.</title>
        <authorList>
            <person name="Komaki H."/>
            <person name="Tamura T."/>
        </authorList>
    </citation>
    <scope>NUCLEOTIDE SEQUENCE</scope>
    <source>
        <strain evidence="2">NBRC 14553</strain>
    </source>
</reference>
<accession>A0A8J3L154</accession>
<dbReference type="EMBL" id="BONJ01000002">
    <property type="protein sequence ID" value="GIG12642.1"/>
    <property type="molecule type" value="Genomic_DNA"/>
</dbReference>
<comment type="caution">
    <text evidence="2">The sequence shown here is derived from an EMBL/GenBank/DDBJ whole genome shotgun (WGS) entry which is preliminary data.</text>
</comment>
<feature type="compositionally biased region" description="Low complexity" evidence="1">
    <location>
        <begin position="8"/>
        <end position="23"/>
    </location>
</feature>
<proteinExistence type="predicted"/>
<organism evidence="2 3">
    <name type="scientific">Catellatospora methionotrophica</name>
    <dbReference type="NCBI Taxonomy" id="121620"/>
    <lineage>
        <taxon>Bacteria</taxon>
        <taxon>Bacillati</taxon>
        <taxon>Actinomycetota</taxon>
        <taxon>Actinomycetes</taxon>
        <taxon>Micromonosporales</taxon>
        <taxon>Micromonosporaceae</taxon>
        <taxon>Catellatospora</taxon>
    </lineage>
</organism>
<feature type="region of interest" description="Disordered" evidence="1">
    <location>
        <begin position="1"/>
        <end position="23"/>
    </location>
</feature>
<evidence type="ECO:0000313" key="3">
    <source>
        <dbReference type="Proteomes" id="UP000660339"/>
    </source>
</evidence>
<gene>
    <name evidence="2" type="ORF">Cme02nite_09740</name>
</gene>